<proteinExistence type="inferred from homology"/>
<dbReference type="Pfam" id="PF16546">
    <property type="entry name" value="SGTA_dimer"/>
    <property type="match status" value="1"/>
</dbReference>
<dbReference type="SUPFAM" id="SSF48452">
    <property type="entry name" value="TPR-like"/>
    <property type="match status" value="1"/>
</dbReference>
<dbReference type="InterPro" id="IPR011990">
    <property type="entry name" value="TPR-like_helical_dom_sf"/>
</dbReference>
<dbReference type="InterPro" id="IPR047150">
    <property type="entry name" value="SGT"/>
</dbReference>
<dbReference type="Pfam" id="PF13414">
    <property type="entry name" value="TPR_11"/>
    <property type="match status" value="1"/>
</dbReference>
<comment type="similarity">
    <text evidence="1">Belongs to the SGT family.</text>
</comment>
<organism evidence="7 8">
    <name type="scientific">Galdieria yellowstonensis</name>
    <dbReference type="NCBI Taxonomy" id="3028027"/>
    <lineage>
        <taxon>Eukaryota</taxon>
        <taxon>Rhodophyta</taxon>
        <taxon>Bangiophyceae</taxon>
        <taxon>Galdieriales</taxon>
        <taxon>Galdieriaceae</taxon>
        <taxon>Galdieria</taxon>
    </lineage>
</organism>
<gene>
    <name evidence="7" type="ORF">GAYE_SCF04G2504</name>
</gene>
<dbReference type="GO" id="GO:0060090">
    <property type="term" value="F:molecular adaptor activity"/>
    <property type="evidence" value="ECO:0007669"/>
    <property type="project" value="TreeGrafter"/>
</dbReference>
<dbReference type="Pfam" id="PF14559">
    <property type="entry name" value="TPR_19"/>
    <property type="match status" value="1"/>
</dbReference>
<dbReference type="EMBL" id="JANCYU010000024">
    <property type="protein sequence ID" value="KAK4524603.1"/>
    <property type="molecule type" value="Genomic_DNA"/>
</dbReference>
<accession>A0AAV9IB70</accession>
<evidence type="ECO:0000256" key="5">
    <source>
        <dbReference type="SAM" id="MobiDB-lite"/>
    </source>
</evidence>
<evidence type="ECO:0000256" key="3">
    <source>
        <dbReference type="ARBA" id="ARBA00022803"/>
    </source>
</evidence>
<evidence type="ECO:0000256" key="1">
    <source>
        <dbReference type="ARBA" id="ARBA00008175"/>
    </source>
</evidence>
<dbReference type="GO" id="GO:0072380">
    <property type="term" value="C:TRC complex"/>
    <property type="evidence" value="ECO:0007669"/>
    <property type="project" value="TreeGrafter"/>
</dbReference>
<reference evidence="7 8" key="1">
    <citation type="submission" date="2022-07" db="EMBL/GenBank/DDBJ databases">
        <title>Genome-wide signatures of adaptation to extreme environments.</title>
        <authorList>
            <person name="Cho C.H."/>
            <person name="Yoon H.S."/>
        </authorList>
    </citation>
    <scope>NUCLEOTIDE SEQUENCE [LARGE SCALE GENOMIC DNA]</scope>
    <source>
        <strain evidence="7 8">108.79 E11</strain>
    </source>
</reference>
<keyword evidence="8" id="KW-1185">Reference proteome</keyword>
<feature type="repeat" description="TPR" evidence="4">
    <location>
        <begin position="231"/>
        <end position="264"/>
    </location>
</feature>
<keyword evidence="3 4" id="KW-0802">TPR repeat</keyword>
<feature type="region of interest" description="Disordered" evidence="5">
    <location>
        <begin position="138"/>
        <end position="162"/>
    </location>
</feature>
<dbReference type="PANTHER" id="PTHR45831:SF2">
    <property type="entry name" value="LD24721P"/>
    <property type="match status" value="1"/>
</dbReference>
<protein>
    <recommendedName>
        <fullName evidence="6">SGTA homodimerisation domain-containing protein</fullName>
    </recommendedName>
</protein>
<feature type="repeat" description="TPR" evidence="4">
    <location>
        <begin position="163"/>
        <end position="196"/>
    </location>
</feature>
<dbReference type="PANTHER" id="PTHR45831">
    <property type="entry name" value="LD24721P"/>
    <property type="match status" value="1"/>
</dbReference>
<dbReference type="AlphaFoldDB" id="A0AAV9IB70"/>
<dbReference type="GO" id="GO:0006620">
    <property type="term" value="P:post-translational protein targeting to endoplasmic reticulum membrane"/>
    <property type="evidence" value="ECO:0007669"/>
    <property type="project" value="TreeGrafter"/>
</dbReference>
<name>A0AAV9IB70_9RHOD</name>
<comment type="caution">
    <text evidence="7">The sequence shown here is derived from an EMBL/GenBank/DDBJ whole genome shotgun (WGS) entry which is preliminary data.</text>
</comment>
<dbReference type="InterPro" id="IPR019734">
    <property type="entry name" value="TPR_rpt"/>
</dbReference>
<dbReference type="Gene3D" id="1.10.260.100">
    <property type="match status" value="1"/>
</dbReference>
<feature type="domain" description="SGTA homodimerisation" evidence="6">
    <location>
        <begin position="11"/>
        <end position="68"/>
    </location>
</feature>
<dbReference type="Proteomes" id="UP001300502">
    <property type="component" value="Unassembled WGS sequence"/>
</dbReference>
<evidence type="ECO:0000256" key="2">
    <source>
        <dbReference type="ARBA" id="ARBA00022737"/>
    </source>
</evidence>
<dbReference type="Gene3D" id="1.25.40.10">
    <property type="entry name" value="Tetratricopeptide repeat domain"/>
    <property type="match status" value="1"/>
</dbReference>
<evidence type="ECO:0000313" key="8">
    <source>
        <dbReference type="Proteomes" id="UP001300502"/>
    </source>
</evidence>
<evidence type="ECO:0000313" key="7">
    <source>
        <dbReference type="EMBL" id="KAK4524603.1"/>
    </source>
</evidence>
<dbReference type="Gene3D" id="1.20.5.420">
    <property type="entry name" value="Immunoglobulin FC, subunit C"/>
    <property type="match status" value="1"/>
</dbReference>
<keyword evidence="2" id="KW-0677">Repeat</keyword>
<evidence type="ECO:0000256" key="4">
    <source>
        <dbReference type="PROSITE-ProRule" id="PRU00339"/>
    </source>
</evidence>
<evidence type="ECO:0000259" key="6">
    <source>
        <dbReference type="Pfam" id="PF16546"/>
    </source>
</evidence>
<dbReference type="PROSITE" id="PS50005">
    <property type="entry name" value="TPR"/>
    <property type="match status" value="2"/>
</dbReference>
<feature type="region of interest" description="Disordered" evidence="5">
    <location>
        <begin position="325"/>
        <end position="357"/>
    </location>
</feature>
<feature type="compositionally biased region" description="Low complexity" evidence="5">
    <location>
        <begin position="328"/>
        <end position="344"/>
    </location>
</feature>
<dbReference type="InterPro" id="IPR032374">
    <property type="entry name" value="SGTA_dimer"/>
</dbReference>
<dbReference type="GO" id="GO:0016020">
    <property type="term" value="C:membrane"/>
    <property type="evidence" value="ECO:0007669"/>
    <property type="project" value="TreeGrafter"/>
</dbReference>
<sequence>MSSSSNTKELLILSIIELLQREKKTYLNKSEQLEVAIQCLSEAYGLEDSGARRDTAELPHHKLEDVFQRGLASISTKDTDIEKNTSEDFAPGFHAFLETLKRTNYFQGVTPGTEEYEQRVRKAKEKYLQKFGSKITGTSAKENLPEASKGVENSSTEDKKGQAEKLKLEGNDCMRQGKYREALEKYSAAIELDPSNAVFYSNRAAAKTQLNMLSGAIDDCRQAISLNPTFIRPRERLASAYYEAGMFEEALKTANEVLEMEPQNARMSEIVELVKKRNTSSQASSGASNPNDLFQSLLQNPQLMQAASSLFQSGGMQQMFSQLNTVGNNTSNTNSNSAETTANSGENNGDDQAATRNNDDMTNVFENLRNSPLFEQLNANPQLREAMESIERDPNSIMSLLNNPQVMNAAMQSFQSLFGNSQSSSNR</sequence>
<dbReference type="SMART" id="SM00028">
    <property type="entry name" value="TPR"/>
    <property type="match status" value="3"/>
</dbReference>